<gene>
    <name evidence="1" type="ORF">V1525DRAFT_381146</name>
</gene>
<proteinExistence type="predicted"/>
<organism evidence="1 2">
    <name type="scientific">Lipomyces kononenkoae</name>
    <name type="common">Yeast</name>
    <dbReference type="NCBI Taxonomy" id="34357"/>
    <lineage>
        <taxon>Eukaryota</taxon>
        <taxon>Fungi</taxon>
        <taxon>Dikarya</taxon>
        <taxon>Ascomycota</taxon>
        <taxon>Saccharomycotina</taxon>
        <taxon>Lipomycetes</taxon>
        <taxon>Lipomycetales</taxon>
        <taxon>Lipomycetaceae</taxon>
        <taxon>Lipomyces</taxon>
    </lineage>
</organism>
<comment type="caution">
    <text evidence="1">The sequence shown here is derived from an EMBL/GenBank/DDBJ whole genome shotgun (WGS) entry which is preliminary data.</text>
</comment>
<protein>
    <submittedName>
        <fullName evidence="1">Chaperonin 10-like protein</fullName>
    </submittedName>
</protein>
<reference evidence="2" key="1">
    <citation type="journal article" date="2024" name="Front. Bioeng. Biotechnol.">
        <title>Genome-scale model development and genomic sequencing of the oleaginous clade Lipomyces.</title>
        <authorList>
            <person name="Czajka J.J."/>
            <person name="Han Y."/>
            <person name="Kim J."/>
            <person name="Mondo S.J."/>
            <person name="Hofstad B.A."/>
            <person name="Robles A."/>
            <person name="Haridas S."/>
            <person name="Riley R."/>
            <person name="LaButti K."/>
            <person name="Pangilinan J."/>
            <person name="Andreopoulos W."/>
            <person name="Lipzen A."/>
            <person name="Yan J."/>
            <person name="Wang M."/>
            <person name="Ng V."/>
            <person name="Grigoriev I.V."/>
            <person name="Spatafora J.W."/>
            <person name="Magnuson J.K."/>
            <person name="Baker S.E."/>
            <person name="Pomraning K.R."/>
        </authorList>
    </citation>
    <scope>NUCLEOTIDE SEQUENCE [LARGE SCALE GENOMIC DNA]</scope>
    <source>
        <strain evidence="2">CBS 7786</strain>
    </source>
</reference>
<keyword evidence="2" id="KW-1185">Reference proteome</keyword>
<accession>A0ACC3SW07</accession>
<sequence length="373" mass="40028">MSTAVPATSIMTVDNIMRGVVIKGGRRLAIQEYCIPVPGIGEVLLQMQASGLCGSDLRAIYRPENPKSEGAEGYRGVIAGHEPCGKIVAIGPNVPPEWKVNDRVVVYHIHGCGCCRECRAGRFISCHSEMGRQAYGWQRDGGHSDYILASAADLVRLLEPLSYIDGSVIACGLGTAYAATLRAQISGLDTVLITGMGPVGLGAALLAQKEGATVYGMEVDPFRREAAEALGIRTLDGASPEIKEEIGELTGGYGPSVVIDCSGHPKARLFGLEVAREWARIVFVGEGGSVSFDVSPLVIHKSLSIFGSWVCSISQMESLVENLVNWKLFPEKLVTHVFSVGEAEKAYTLFDSGKTGKVIITSEEEAKRWRESK</sequence>
<evidence type="ECO:0000313" key="1">
    <source>
        <dbReference type="EMBL" id="KAK9235605.1"/>
    </source>
</evidence>
<evidence type="ECO:0000313" key="2">
    <source>
        <dbReference type="Proteomes" id="UP001433508"/>
    </source>
</evidence>
<name>A0ACC3SW07_LIPKO</name>
<dbReference type="EMBL" id="MU971409">
    <property type="protein sequence ID" value="KAK9235605.1"/>
    <property type="molecule type" value="Genomic_DNA"/>
</dbReference>
<dbReference type="Proteomes" id="UP001433508">
    <property type="component" value="Unassembled WGS sequence"/>
</dbReference>